<sequence>MLTALAAEGPTLDAVPAERFGRAPYFVLVEGGNLVEAIPNQEAQGSSGVGGRVVMQLAQKGVRRVVAPQFGPKAQTALDAAGIEALPLTGGPTLKELAASLETRG</sequence>
<dbReference type="PaxDb" id="584708-Apau_2135"/>
<reference evidence="2 3" key="1">
    <citation type="journal article" date="2010" name="Stand. Genomic Sci.">
        <title>Non-contiguous finished genome sequence of Aminomonas paucivorans type strain (GLU-3).</title>
        <authorList>
            <person name="Pitluck S."/>
            <person name="Yasawong M."/>
            <person name="Held B."/>
            <person name="Lapidus A."/>
            <person name="Nolan M."/>
            <person name="Copeland A."/>
            <person name="Lucas S."/>
            <person name="Del Rio T.G."/>
            <person name="Tice H."/>
            <person name="Cheng J.F."/>
            <person name="Chertkov O."/>
            <person name="Goodwin L."/>
            <person name="Tapia R."/>
            <person name="Han C."/>
            <person name="Liolios K."/>
            <person name="Ivanova N."/>
            <person name="Mavromatis K."/>
            <person name="Ovchinnikova G."/>
            <person name="Pati A."/>
            <person name="Chen A."/>
            <person name="Palaniappan K."/>
            <person name="Land M."/>
            <person name="Hauser L."/>
            <person name="Chang Y.J."/>
            <person name="Jeffries C.D."/>
            <person name="Pukall R."/>
            <person name="Spring S."/>
            <person name="Rohde M."/>
            <person name="Sikorski J."/>
            <person name="Goker M."/>
            <person name="Woyke T."/>
            <person name="Bristow J."/>
            <person name="Eisen J.A."/>
            <person name="Markowitz V."/>
            <person name="Hugenholtz P."/>
            <person name="Kyrpides N.C."/>
            <person name="Klenk H.P."/>
        </authorList>
    </citation>
    <scope>NUCLEOTIDE SEQUENCE [LARGE SCALE GENOMIC DNA]</scope>
    <source>
        <strain evidence="2 3">DSM 12260</strain>
    </source>
</reference>
<dbReference type="PANTHER" id="PTHR33937:SF2">
    <property type="entry name" value="DINITROGENASE IRON-MOLYBDENUM COFACTOR BIOSYNTHESIS DOMAIN-CONTAINING PROTEIN"/>
    <property type="match status" value="1"/>
</dbReference>
<dbReference type="PANTHER" id="PTHR33937">
    <property type="entry name" value="IRON-MOLYBDENUM PROTEIN-RELATED-RELATED"/>
    <property type="match status" value="1"/>
</dbReference>
<proteinExistence type="predicted"/>
<dbReference type="Pfam" id="PF02579">
    <property type="entry name" value="Nitro_FeMo-Co"/>
    <property type="match status" value="1"/>
</dbReference>
<organism evidence="2 3">
    <name type="scientific">Aminomonas paucivorans DSM 12260</name>
    <dbReference type="NCBI Taxonomy" id="584708"/>
    <lineage>
        <taxon>Bacteria</taxon>
        <taxon>Thermotogati</taxon>
        <taxon>Synergistota</taxon>
        <taxon>Synergistia</taxon>
        <taxon>Synergistales</taxon>
        <taxon>Synergistaceae</taxon>
        <taxon>Aminomonas</taxon>
    </lineage>
</organism>
<evidence type="ECO:0000313" key="3">
    <source>
        <dbReference type="Proteomes" id="UP000005096"/>
    </source>
</evidence>
<dbReference type="RefSeq" id="WP_006301787.1">
    <property type="nucleotide sequence ID" value="NZ_CM001022.1"/>
</dbReference>
<dbReference type="InterPro" id="IPR051840">
    <property type="entry name" value="NifX/NifY_domain"/>
</dbReference>
<feature type="domain" description="Dinitrogenase iron-molybdenum cofactor biosynthesis" evidence="1">
    <location>
        <begin position="17"/>
        <end position="96"/>
    </location>
</feature>
<dbReference type="Proteomes" id="UP000005096">
    <property type="component" value="Chromosome"/>
</dbReference>
<gene>
    <name evidence="2" type="ORF">Apau_2135</name>
</gene>
<accession>E3CYG4</accession>
<dbReference type="InterPro" id="IPR036105">
    <property type="entry name" value="DiNase_FeMo-co_biosyn_sf"/>
</dbReference>
<keyword evidence="3" id="KW-1185">Reference proteome</keyword>
<dbReference type="AlphaFoldDB" id="E3CYG4"/>
<dbReference type="eggNOG" id="COG1433">
    <property type="taxonomic scope" value="Bacteria"/>
</dbReference>
<dbReference type="EMBL" id="CM001022">
    <property type="protein sequence ID" value="EFQ24546.1"/>
    <property type="molecule type" value="Genomic_DNA"/>
</dbReference>
<dbReference type="Gene3D" id="3.30.420.130">
    <property type="entry name" value="Dinitrogenase iron-molybdenum cofactor biosynthesis domain"/>
    <property type="match status" value="1"/>
</dbReference>
<dbReference type="SUPFAM" id="SSF53146">
    <property type="entry name" value="Nitrogenase accessory factor-like"/>
    <property type="match status" value="1"/>
</dbReference>
<dbReference type="InterPro" id="IPR003731">
    <property type="entry name" value="Di-Nase_FeMo-co_biosynth"/>
</dbReference>
<dbReference type="OrthoDB" id="9807451at2"/>
<protein>
    <submittedName>
        <fullName evidence="2">Dinitrogenase iron-molybdenum cofactor biosynthesis protein</fullName>
    </submittedName>
</protein>
<evidence type="ECO:0000259" key="1">
    <source>
        <dbReference type="Pfam" id="PF02579"/>
    </source>
</evidence>
<dbReference type="HOGENOM" id="CLU_104194_0_1_0"/>
<name>E3CYG4_9BACT</name>
<evidence type="ECO:0000313" key="2">
    <source>
        <dbReference type="EMBL" id="EFQ24546.1"/>
    </source>
</evidence>
<dbReference type="STRING" id="584708.Apau_2135"/>